<accession>A0A6J5JXT7</accession>
<dbReference type="InterPro" id="IPR022671">
    <property type="entry name" value="Ribosomal_uL2_CS"/>
</dbReference>
<dbReference type="InterPro" id="IPR014726">
    <property type="entry name" value="Ribosomal_uL2_dom3"/>
</dbReference>
<keyword evidence="3 5" id="KW-0687">Ribonucleoprotein</keyword>
<dbReference type="Proteomes" id="UP000509549">
    <property type="component" value="Chromosome"/>
</dbReference>
<evidence type="ECO:0000256" key="1">
    <source>
        <dbReference type="ARBA" id="ARBA00005636"/>
    </source>
</evidence>
<dbReference type="RefSeq" id="WP_176604862.1">
    <property type="nucleotide sequence ID" value="NZ_LR794158.1"/>
</dbReference>
<dbReference type="PANTHER" id="PTHR13691">
    <property type="entry name" value="RIBOSOMAL PROTEIN L2"/>
    <property type="match status" value="1"/>
</dbReference>
<dbReference type="KEGG" id="acil:ESZ_00115"/>
<dbReference type="Gene3D" id="2.40.50.140">
    <property type="entry name" value="Nucleic acid-binding proteins"/>
    <property type="match status" value="1"/>
</dbReference>
<feature type="region of interest" description="Disordered" evidence="6">
    <location>
        <begin position="225"/>
        <end position="249"/>
    </location>
</feature>
<evidence type="ECO:0000256" key="5">
    <source>
        <dbReference type="HAMAP-Rule" id="MF_01320"/>
    </source>
</evidence>
<name>A0A6J5JXT7_9GAMM</name>
<dbReference type="PROSITE" id="PS00467">
    <property type="entry name" value="RIBOSOMAL_L2"/>
    <property type="match status" value="1"/>
</dbReference>
<dbReference type="InterPro" id="IPR008991">
    <property type="entry name" value="Translation_prot_SH3-like_sf"/>
</dbReference>
<dbReference type="Pfam" id="PF03947">
    <property type="entry name" value="Ribosomal_L2_C"/>
    <property type="match status" value="1"/>
</dbReference>
<comment type="similarity">
    <text evidence="1 5">Belongs to the universal ribosomal protein uL2 family.</text>
</comment>
<comment type="function">
    <text evidence="5">One of the primary rRNA binding proteins. Required for association of the 30S and 50S subunits to form the 70S ribosome, for tRNA binding and peptide bond formation. It has been suggested to have peptidyltransferase activity; this is somewhat controversial. Makes several contacts with the 16S rRNA in the 70S ribosome.</text>
</comment>
<evidence type="ECO:0000256" key="2">
    <source>
        <dbReference type="ARBA" id="ARBA00022980"/>
    </source>
</evidence>
<dbReference type="GO" id="GO:0002181">
    <property type="term" value="P:cytoplasmic translation"/>
    <property type="evidence" value="ECO:0007669"/>
    <property type="project" value="TreeGrafter"/>
</dbReference>
<dbReference type="InterPro" id="IPR012340">
    <property type="entry name" value="NA-bd_OB-fold"/>
</dbReference>
<comment type="subunit">
    <text evidence="5">Part of the 50S ribosomal subunit. Forms a bridge to the 30S subunit in the 70S ribosome.</text>
</comment>
<evidence type="ECO:0000256" key="3">
    <source>
        <dbReference type="ARBA" id="ARBA00023274"/>
    </source>
</evidence>
<organism evidence="9 10">
    <name type="scientific">Candidatus Azoamicus ciliaticola</name>
    <dbReference type="NCBI Taxonomy" id="2652803"/>
    <lineage>
        <taxon>Bacteria</taxon>
        <taxon>Pseudomonadati</taxon>
        <taxon>Pseudomonadota</taxon>
        <taxon>Gammaproteobacteria</taxon>
        <taxon>Candidatus Azoamicaceae</taxon>
        <taxon>Candidatus Azoamicus</taxon>
    </lineage>
</organism>
<dbReference type="GO" id="GO:0003735">
    <property type="term" value="F:structural constituent of ribosome"/>
    <property type="evidence" value="ECO:0007669"/>
    <property type="project" value="InterPro"/>
</dbReference>
<dbReference type="GO" id="GO:0016740">
    <property type="term" value="F:transferase activity"/>
    <property type="evidence" value="ECO:0007669"/>
    <property type="project" value="InterPro"/>
</dbReference>
<dbReference type="SMART" id="SM01383">
    <property type="entry name" value="Ribosomal_L2"/>
    <property type="match status" value="1"/>
</dbReference>
<dbReference type="PIRSF" id="PIRSF002158">
    <property type="entry name" value="Ribosomal_L2"/>
    <property type="match status" value="1"/>
</dbReference>
<reference evidence="9 10" key="1">
    <citation type="submission" date="2020-04" db="EMBL/GenBank/DDBJ databases">
        <authorList>
            <person name="Graf S J."/>
        </authorList>
    </citation>
    <scope>NUCLEOTIDE SEQUENCE [LARGE SCALE GENOMIC DNA]</scope>
    <source>
        <strain evidence="9">1</strain>
    </source>
</reference>
<dbReference type="SMART" id="SM01382">
    <property type="entry name" value="Ribosomal_L2_C"/>
    <property type="match status" value="1"/>
</dbReference>
<dbReference type="EMBL" id="LR794158">
    <property type="protein sequence ID" value="CAB3976332.1"/>
    <property type="molecule type" value="Genomic_DNA"/>
</dbReference>
<protein>
    <recommendedName>
        <fullName evidence="4 5">Large ribosomal subunit protein uL2</fullName>
    </recommendedName>
</protein>
<dbReference type="FunFam" id="2.30.30.30:FF:000001">
    <property type="entry name" value="50S ribosomal protein L2"/>
    <property type="match status" value="1"/>
</dbReference>
<dbReference type="InterPro" id="IPR014722">
    <property type="entry name" value="Rib_uL2_dom2"/>
</dbReference>
<evidence type="ECO:0000259" key="8">
    <source>
        <dbReference type="SMART" id="SM01383"/>
    </source>
</evidence>
<keyword evidence="5" id="KW-0699">rRNA-binding</keyword>
<keyword evidence="2 5" id="KW-0689">Ribosomal protein</keyword>
<gene>
    <name evidence="5 9" type="primary">rplB</name>
    <name evidence="9" type="ORF">ESZ_00115</name>
</gene>
<dbReference type="GO" id="GO:0019843">
    <property type="term" value="F:rRNA binding"/>
    <property type="evidence" value="ECO:0007669"/>
    <property type="project" value="UniProtKB-UniRule"/>
</dbReference>
<dbReference type="FunFam" id="4.10.950.10:FF:000001">
    <property type="entry name" value="50S ribosomal protein L2"/>
    <property type="match status" value="1"/>
</dbReference>
<dbReference type="HAMAP" id="MF_01320_B">
    <property type="entry name" value="Ribosomal_uL2_B"/>
    <property type="match status" value="1"/>
</dbReference>
<dbReference type="SUPFAM" id="SSF50249">
    <property type="entry name" value="Nucleic acid-binding proteins"/>
    <property type="match status" value="1"/>
</dbReference>
<dbReference type="GO" id="GO:0015934">
    <property type="term" value="C:large ribosomal subunit"/>
    <property type="evidence" value="ECO:0007669"/>
    <property type="project" value="InterPro"/>
</dbReference>
<dbReference type="SUPFAM" id="SSF50104">
    <property type="entry name" value="Translation proteins SH3-like domain"/>
    <property type="match status" value="1"/>
</dbReference>
<dbReference type="Gene3D" id="4.10.950.10">
    <property type="entry name" value="Ribosomal protein L2, domain 3"/>
    <property type="match status" value="1"/>
</dbReference>
<proteinExistence type="inferred from homology"/>
<evidence type="ECO:0000313" key="10">
    <source>
        <dbReference type="Proteomes" id="UP000509549"/>
    </source>
</evidence>
<dbReference type="Gene3D" id="2.30.30.30">
    <property type="match status" value="1"/>
</dbReference>
<dbReference type="InterPro" id="IPR002171">
    <property type="entry name" value="Ribosomal_uL2"/>
</dbReference>
<dbReference type="NCBIfam" id="TIGR01171">
    <property type="entry name" value="rplB_bact"/>
    <property type="match status" value="1"/>
</dbReference>
<feature type="domain" description="Large ribosomal subunit protein uL2 RNA-binding" evidence="8">
    <location>
        <begin position="43"/>
        <end position="119"/>
    </location>
</feature>
<evidence type="ECO:0000256" key="4">
    <source>
        <dbReference type="ARBA" id="ARBA00035242"/>
    </source>
</evidence>
<keyword evidence="5" id="KW-0694">RNA-binding</keyword>
<dbReference type="InterPro" id="IPR022666">
    <property type="entry name" value="Ribosomal_uL2_RNA-bd_dom"/>
</dbReference>
<dbReference type="InterPro" id="IPR022669">
    <property type="entry name" value="Ribosomal_uL2_C"/>
</dbReference>
<dbReference type="Pfam" id="PF00181">
    <property type="entry name" value="Ribosomal_L2_N"/>
    <property type="match status" value="1"/>
</dbReference>
<dbReference type="AlphaFoldDB" id="A0A6J5JXT7"/>
<evidence type="ECO:0000256" key="6">
    <source>
        <dbReference type="SAM" id="MobiDB-lite"/>
    </source>
</evidence>
<evidence type="ECO:0000313" key="9">
    <source>
        <dbReference type="EMBL" id="CAB3976332.1"/>
    </source>
</evidence>
<dbReference type="InterPro" id="IPR005880">
    <property type="entry name" value="Ribosomal_uL2_bac/org-type"/>
</dbReference>
<dbReference type="PANTHER" id="PTHR13691:SF5">
    <property type="entry name" value="LARGE RIBOSOMAL SUBUNIT PROTEIN UL2M"/>
    <property type="match status" value="1"/>
</dbReference>
<keyword evidence="10" id="KW-1185">Reference proteome</keyword>
<evidence type="ECO:0000259" key="7">
    <source>
        <dbReference type="SMART" id="SM01382"/>
    </source>
</evidence>
<sequence length="275" mass="30796">MIILKRYKPTSPGIRGLISLKNSNLYNGRPYKNLTIFNSCSSGRNNYGRITVWGRGGGHKKLLRLMDWKRDKYDVLAKVERIEYDPNRSPYIALVLYEDGERRYILSTSNMKVGDFVISGDFVPIKDGNSLPLKNIPLGTNVHCVELYPKGGAKLIRSAGCYAQLLAKDDNYATLRLRSGEIRKVPLGCYASIGILSKSEHNLQKLGKAGRSRWKNIRPNVRGVAMNPVDHPLGGGEGRTSGGRPACSPWGVPEGKITRKLKKRGYKLILKRRKK</sequence>
<feature type="domain" description="Large ribosomal subunit protein uL2 C-terminal" evidence="7">
    <location>
        <begin position="125"/>
        <end position="253"/>
    </location>
</feature>